<reference evidence="3 4" key="1">
    <citation type="journal article" date="2015" name="Antonie Van Leeuwenhoek">
        <title>Pseudooceanicola atlanticus gen. nov. sp. nov., isolated from surface seawater of the Atlantic Ocean and reclassification of Oceanicola batsensis, Oceanicola marinus, Oceanicola nitratireducens, Oceanicola nanhaiensis, Oceanicola antarcticus and Oceanicola flagellatus, as Pseudooceanicola batsensis comb. nov., Pseudooceanicola marinus comb. nov., Pseudooceanicola nitratireducens comb. nov., Pseudooceanicola nanhaiensis comb. nov., Pseudooceanicola antarcticus comb. nov., and Pseudooceanicola flagellatus comb. nov.</title>
        <authorList>
            <person name="Lai Q."/>
            <person name="Li G."/>
            <person name="Liu X."/>
            <person name="Du Y."/>
            <person name="Sun F."/>
            <person name="Shao Z."/>
        </authorList>
    </citation>
    <scope>NUCLEOTIDE SEQUENCE [LARGE SCALE GENOMIC DNA]</scope>
    <source>
        <strain evidence="3 4">22II-s11g</strain>
    </source>
</reference>
<feature type="transmembrane region" description="Helical" evidence="1">
    <location>
        <begin position="98"/>
        <end position="120"/>
    </location>
</feature>
<protein>
    <submittedName>
        <fullName evidence="3">Cytochrome B561</fullName>
    </submittedName>
</protein>
<comment type="caution">
    <text evidence="3">The sequence shown here is derived from an EMBL/GenBank/DDBJ whole genome shotgun (WGS) entry which is preliminary data.</text>
</comment>
<feature type="transmembrane region" description="Helical" evidence="1">
    <location>
        <begin position="132"/>
        <end position="159"/>
    </location>
</feature>
<keyword evidence="4" id="KW-1185">Reference proteome</keyword>
<keyword evidence="1" id="KW-1133">Transmembrane helix</keyword>
<dbReference type="PANTHER" id="PTHR42709">
    <property type="entry name" value="ALKALINE PHOSPHATASE LIKE PROTEIN"/>
    <property type="match status" value="1"/>
</dbReference>
<dbReference type="AlphaFoldDB" id="A0A0A0EAN9"/>
<gene>
    <name evidence="3" type="ORF">ATO9_15610</name>
</gene>
<dbReference type="OrthoDB" id="9810270at2"/>
<accession>A0A0A0EAN9</accession>
<dbReference type="GO" id="GO:0005886">
    <property type="term" value="C:plasma membrane"/>
    <property type="evidence" value="ECO:0007669"/>
    <property type="project" value="TreeGrafter"/>
</dbReference>
<keyword evidence="1" id="KW-0812">Transmembrane</keyword>
<dbReference type="STRING" id="1461694.ATO9_15610"/>
<dbReference type="Pfam" id="PF09335">
    <property type="entry name" value="VTT_dom"/>
    <property type="match status" value="1"/>
</dbReference>
<feature type="domain" description="VTT" evidence="2">
    <location>
        <begin position="51"/>
        <end position="155"/>
    </location>
</feature>
<evidence type="ECO:0000313" key="3">
    <source>
        <dbReference type="EMBL" id="KGM48016.1"/>
    </source>
</evidence>
<evidence type="ECO:0000259" key="2">
    <source>
        <dbReference type="Pfam" id="PF09335"/>
    </source>
</evidence>
<dbReference type="PANTHER" id="PTHR42709:SF11">
    <property type="entry name" value="DEDA FAMILY PROTEIN"/>
    <property type="match status" value="1"/>
</dbReference>
<keyword evidence="1" id="KW-0472">Membrane</keyword>
<organism evidence="3 4">
    <name type="scientific">Pseudooceanicola atlanticus</name>
    <dbReference type="NCBI Taxonomy" id="1461694"/>
    <lineage>
        <taxon>Bacteria</taxon>
        <taxon>Pseudomonadati</taxon>
        <taxon>Pseudomonadota</taxon>
        <taxon>Alphaproteobacteria</taxon>
        <taxon>Rhodobacterales</taxon>
        <taxon>Paracoccaceae</taxon>
        <taxon>Pseudooceanicola</taxon>
    </lineage>
</organism>
<dbReference type="Proteomes" id="UP000030004">
    <property type="component" value="Unassembled WGS sequence"/>
</dbReference>
<sequence length="192" mass="21055">MIRRLYDWTLRMADHHNALWVLALISFAEASVFPIPPDLLMIPMIIARPSRAWLIAGIAMLSSVLGGLLGYAIGALAFDGLGEPILAAFGKADAMAEFNARFVDAGFWAVLGAGVTPFPFKVITIMAGWTGMPIVTFLVTSILARGLRFFIVAGLLWYFGAPIRTFIEKRLGLVFTIFFVVLLGGFLLVRYL</sequence>
<dbReference type="InterPro" id="IPR051311">
    <property type="entry name" value="DedA_domain"/>
</dbReference>
<feature type="transmembrane region" description="Helical" evidence="1">
    <location>
        <begin position="54"/>
        <end position="78"/>
    </location>
</feature>
<dbReference type="InterPro" id="IPR032816">
    <property type="entry name" value="VTT_dom"/>
</dbReference>
<dbReference type="eggNOG" id="COG1238">
    <property type="taxonomic scope" value="Bacteria"/>
</dbReference>
<evidence type="ECO:0000256" key="1">
    <source>
        <dbReference type="SAM" id="Phobius"/>
    </source>
</evidence>
<dbReference type="EMBL" id="AQQX01000006">
    <property type="protein sequence ID" value="KGM48016.1"/>
    <property type="molecule type" value="Genomic_DNA"/>
</dbReference>
<proteinExistence type="predicted"/>
<feature type="transmembrane region" description="Helical" evidence="1">
    <location>
        <begin position="171"/>
        <end position="191"/>
    </location>
</feature>
<dbReference type="RefSeq" id="WP_043751005.1">
    <property type="nucleotide sequence ID" value="NZ_AQQX01000006.1"/>
</dbReference>
<evidence type="ECO:0000313" key="4">
    <source>
        <dbReference type="Proteomes" id="UP000030004"/>
    </source>
</evidence>
<name>A0A0A0EAN9_9RHOB</name>